<keyword evidence="7" id="KW-0964">Secreted</keyword>
<feature type="disulfide bond" evidence="22">
    <location>
        <begin position="195"/>
        <end position="227"/>
    </location>
</feature>
<evidence type="ECO:0000256" key="22">
    <source>
        <dbReference type="PIRSR" id="PIRSR600823-5"/>
    </source>
</evidence>
<evidence type="ECO:0000256" key="8">
    <source>
        <dbReference type="ARBA" id="ARBA00022559"/>
    </source>
</evidence>
<dbReference type="FunFam" id="1.10.520.10:FF:000009">
    <property type="entry name" value="Peroxidase"/>
    <property type="match status" value="1"/>
</dbReference>
<dbReference type="GO" id="GO:0005576">
    <property type="term" value="C:extracellular region"/>
    <property type="evidence" value="ECO:0007669"/>
    <property type="project" value="UniProtKB-SubCell"/>
</dbReference>
<feature type="disulfide bond" evidence="22">
    <location>
        <begin position="32"/>
        <end position="110"/>
    </location>
</feature>
<keyword evidence="14 20" id="KW-0408">Iron</keyword>
<dbReference type="EC" id="1.11.1.7" evidence="6"/>
<evidence type="ECO:0000256" key="4">
    <source>
        <dbReference type="ARBA" id="ARBA00004613"/>
    </source>
</evidence>
<sequence length="592" mass="63387">MKIAKFSVLLLILYIFPVALGQLRVGFYSQSCPNAESIVQSLVRERFGRDRTITAALTRMHFHDCFVQGCDASLLIDPTTQDSEKTAGPNGSVRGFELIDEIKTALEAQCPSTVSCADIVTLATRDSVFLGGGLNYTVPTGRRDGFVSNPADALRILPGPSLPVSDMLTFFGNKGMNVFDAVALLGAHTVGIGSCGNFVDRVTDFQGTGQPDPSMDPGLAGRLRNTCAAGGSQFAALDQSTPLAPFSFDNLFFAQLRERKGVLLLDQRLATDPATSGVVFQYAADNELFKRQFAIAMVKMGAVDVLTGLAETIVRNLVSDEFESDPTITAALLRMHFHDCFVGGCDGSILLNSTDSERFVGPNLSVRGFELIDNIKAELEAQCPSNVSCADIMALATRDSVALAGGPRYNIPTGRRDGLATNADGVFNLPGPTASVAAFLRFFGDKLMNTFDAVALLGAHTVGVGSCDLFQDRLMNFNGTGLPDPSMDSGLVANLTTICAASENPSTGLDRSTPLTFDNAFFGQIRLRRGVLQLDQRLATDEATSSVVAQYAADNDLFKRQFAIAIVKMGAVDIFTGEDGEIRTNCWAFNDN</sequence>
<dbReference type="InterPro" id="IPR033905">
    <property type="entry name" value="Secretory_peroxidase"/>
</dbReference>
<feature type="signal peptide" evidence="23">
    <location>
        <begin position="1"/>
        <end position="21"/>
    </location>
</feature>
<feature type="binding site" evidence="20">
    <location>
        <position position="64"/>
    </location>
    <ligand>
        <name>Ca(2+)</name>
        <dbReference type="ChEBI" id="CHEBI:29108"/>
        <label>1</label>
    </ligand>
</feature>
<evidence type="ECO:0000256" key="12">
    <source>
        <dbReference type="ARBA" id="ARBA00022837"/>
    </source>
</evidence>
<dbReference type="InterPro" id="IPR002016">
    <property type="entry name" value="Haem_peroxidase"/>
</dbReference>
<dbReference type="AlphaFoldDB" id="A0AAU9S346"/>
<dbReference type="PRINTS" id="PR00458">
    <property type="entry name" value="PEROXIDASE"/>
</dbReference>
<feature type="binding site" evidence="20">
    <location>
        <position position="71"/>
    </location>
    <ligand>
        <name>Ca(2+)</name>
        <dbReference type="ChEBI" id="CHEBI:29108"/>
        <label>1</label>
    </ligand>
</feature>
<feature type="disulfide bond" evidence="22">
    <location>
        <begin position="65"/>
        <end position="70"/>
    </location>
</feature>
<dbReference type="InterPro" id="IPR010255">
    <property type="entry name" value="Haem_peroxidase_sf"/>
</dbReference>
<comment type="catalytic activity">
    <reaction evidence="1">
        <text>2 a phenolic donor + H2O2 = 2 a phenolic radical donor + 2 H2O</text>
        <dbReference type="Rhea" id="RHEA:56136"/>
        <dbReference type="ChEBI" id="CHEBI:15377"/>
        <dbReference type="ChEBI" id="CHEBI:16240"/>
        <dbReference type="ChEBI" id="CHEBI:139520"/>
        <dbReference type="ChEBI" id="CHEBI:139521"/>
        <dbReference type="EC" id="1.11.1.7"/>
    </reaction>
</comment>
<dbReference type="CDD" id="cd00693">
    <property type="entry name" value="secretory_peroxidase"/>
    <property type="match status" value="2"/>
</dbReference>
<dbReference type="Proteomes" id="UP000836841">
    <property type="component" value="Chromosome 3"/>
</dbReference>
<comment type="cofactor">
    <cofactor evidence="20">
        <name>heme b</name>
        <dbReference type="ChEBI" id="CHEBI:60344"/>
    </cofactor>
    <text evidence="20">Binds 1 heme b (iron(II)-protoporphyrin IX) group per subunit.</text>
</comment>
<feature type="domain" description="Plant heme peroxidase family profile" evidence="24">
    <location>
        <begin position="22"/>
        <end position="315"/>
    </location>
</feature>
<feature type="binding site" evidence="20">
    <location>
        <position position="238"/>
    </location>
    <ligand>
        <name>Ca(2+)</name>
        <dbReference type="ChEBI" id="CHEBI:29108"/>
        <label>2</label>
    </ligand>
</feature>
<evidence type="ECO:0000256" key="18">
    <source>
        <dbReference type="PIRSR" id="PIRSR600823-1"/>
    </source>
</evidence>
<evidence type="ECO:0000256" key="20">
    <source>
        <dbReference type="PIRSR" id="PIRSR600823-3"/>
    </source>
</evidence>
<evidence type="ECO:0000256" key="17">
    <source>
        <dbReference type="ARBA" id="ARBA00023324"/>
    </source>
</evidence>
<dbReference type="Gene3D" id="1.10.420.10">
    <property type="entry name" value="Peroxidase, domain 2"/>
    <property type="match status" value="2"/>
</dbReference>
<dbReference type="GO" id="GO:0006979">
    <property type="term" value="P:response to oxidative stress"/>
    <property type="evidence" value="ECO:0007669"/>
    <property type="project" value="InterPro"/>
</dbReference>
<proteinExistence type="inferred from homology"/>
<comment type="cofactor">
    <cofactor evidence="20">
        <name>Ca(2+)</name>
        <dbReference type="ChEBI" id="CHEBI:29108"/>
    </cofactor>
    <text evidence="20">Binds 2 calcium ions per subunit.</text>
</comment>
<evidence type="ECO:0000256" key="15">
    <source>
        <dbReference type="ARBA" id="ARBA00023157"/>
    </source>
</evidence>
<evidence type="ECO:0000256" key="9">
    <source>
        <dbReference type="ARBA" id="ARBA00022617"/>
    </source>
</evidence>
<accession>A0AAU9S346</accession>
<evidence type="ECO:0000256" key="1">
    <source>
        <dbReference type="ARBA" id="ARBA00000189"/>
    </source>
</evidence>
<dbReference type="PANTHER" id="PTHR31517:SF59">
    <property type="entry name" value="PEROXIDASE"/>
    <property type="match status" value="1"/>
</dbReference>
<comment type="subcellular location">
    <subcellularLocation>
        <location evidence="4">Secreted</location>
    </subcellularLocation>
    <subcellularLocation>
        <location evidence="3">Vacuole</location>
    </subcellularLocation>
</comment>
<evidence type="ECO:0000256" key="10">
    <source>
        <dbReference type="ARBA" id="ARBA00022723"/>
    </source>
</evidence>
<evidence type="ECO:0000256" key="6">
    <source>
        <dbReference type="ARBA" id="ARBA00012313"/>
    </source>
</evidence>
<evidence type="ECO:0000256" key="5">
    <source>
        <dbReference type="ARBA" id="ARBA00006873"/>
    </source>
</evidence>
<dbReference type="PRINTS" id="PR00461">
    <property type="entry name" value="PLPEROXIDASE"/>
</dbReference>
<organism evidence="25 26">
    <name type="scientific">Thlaspi arvense</name>
    <name type="common">Field penny-cress</name>
    <dbReference type="NCBI Taxonomy" id="13288"/>
    <lineage>
        <taxon>Eukaryota</taxon>
        <taxon>Viridiplantae</taxon>
        <taxon>Streptophyta</taxon>
        <taxon>Embryophyta</taxon>
        <taxon>Tracheophyta</taxon>
        <taxon>Spermatophyta</taxon>
        <taxon>Magnoliopsida</taxon>
        <taxon>eudicotyledons</taxon>
        <taxon>Gunneridae</taxon>
        <taxon>Pentapetalae</taxon>
        <taxon>rosids</taxon>
        <taxon>malvids</taxon>
        <taxon>Brassicales</taxon>
        <taxon>Brassicaceae</taxon>
        <taxon>Thlaspideae</taxon>
        <taxon>Thlaspi</taxon>
    </lineage>
</organism>
<keyword evidence="9" id="KW-0349">Heme</keyword>
<evidence type="ECO:0000313" key="25">
    <source>
        <dbReference type="EMBL" id="CAH2055189.1"/>
    </source>
</evidence>
<feature type="chain" id="PRO_5043796071" description="peroxidase" evidence="23">
    <location>
        <begin position="22"/>
        <end position="592"/>
    </location>
</feature>
<evidence type="ECO:0000256" key="7">
    <source>
        <dbReference type="ARBA" id="ARBA00022525"/>
    </source>
</evidence>
<dbReference type="GO" id="GO:0046872">
    <property type="term" value="F:metal ion binding"/>
    <property type="evidence" value="ECO:0007669"/>
    <property type="project" value="UniProtKB-KW"/>
</dbReference>
<feature type="binding site" evidence="20">
    <location>
        <position position="84"/>
    </location>
    <ligand>
        <name>Ca(2+)</name>
        <dbReference type="ChEBI" id="CHEBI:29108"/>
        <label>1</label>
    </ligand>
</feature>
<protein>
    <recommendedName>
        <fullName evidence="6">peroxidase</fullName>
        <ecNumber evidence="6">1.11.1.7</ecNumber>
    </recommendedName>
</protein>
<feature type="site" description="Transition state stabilizer" evidence="21">
    <location>
        <position position="59"/>
    </location>
</feature>
<dbReference type="SUPFAM" id="SSF48113">
    <property type="entry name" value="Heme-dependent peroxidases"/>
    <property type="match status" value="2"/>
</dbReference>
<reference evidence="25 26" key="1">
    <citation type="submission" date="2022-03" db="EMBL/GenBank/DDBJ databases">
        <authorList>
            <person name="Nunn A."/>
            <person name="Chopra R."/>
            <person name="Nunn A."/>
            <person name="Contreras Garrido A."/>
        </authorList>
    </citation>
    <scope>NUCLEOTIDE SEQUENCE [LARGE SCALE GENOMIC DNA]</scope>
</reference>
<dbReference type="FunFam" id="1.10.420.10:FF:000007">
    <property type="entry name" value="Peroxidase"/>
    <property type="match status" value="2"/>
</dbReference>
<evidence type="ECO:0000256" key="14">
    <source>
        <dbReference type="ARBA" id="ARBA00023004"/>
    </source>
</evidence>
<evidence type="ECO:0000256" key="23">
    <source>
        <dbReference type="SAM" id="SignalP"/>
    </source>
</evidence>
<dbReference type="Pfam" id="PF00141">
    <property type="entry name" value="peroxidase"/>
    <property type="match status" value="2"/>
</dbReference>
<feature type="binding site" evidence="20">
    <location>
        <position position="73"/>
    </location>
    <ligand>
        <name>Ca(2+)</name>
        <dbReference type="ChEBI" id="CHEBI:29108"/>
        <label>1</label>
    </ligand>
</feature>
<comment type="similarity">
    <text evidence="5">Belongs to the peroxidase family. Ascorbate peroxidase subfamily.</text>
</comment>
<keyword evidence="15 22" id="KW-1015">Disulfide bond</keyword>
<dbReference type="PROSITE" id="PS50873">
    <property type="entry name" value="PEROXIDASE_4"/>
    <property type="match status" value="2"/>
</dbReference>
<dbReference type="PROSITE" id="PS00435">
    <property type="entry name" value="PEROXIDASE_1"/>
    <property type="match status" value="2"/>
</dbReference>
<evidence type="ECO:0000256" key="21">
    <source>
        <dbReference type="PIRSR" id="PIRSR600823-4"/>
    </source>
</evidence>
<feature type="active site" description="Proton acceptor" evidence="18">
    <location>
        <position position="63"/>
    </location>
</feature>
<evidence type="ECO:0000256" key="11">
    <source>
        <dbReference type="ARBA" id="ARBA00022729"/>
    </source>
</evidence>
<gene>
    <name evidence="25" type="ORF">TAV2_LOCUS11475</name>
</gene>
<evidence type="ECO:0000259" key="24">
    <source>
        <dbReference type="PROSITE" id="PS50873"/>
    </source>
</evidence>
<keyword evidence="11 23" id="KW-0732">Signal</keyword>
<feature type="binding site" description="axial binding residue" evidence="20">
    <location>
        <position position="188"/>
    </location>
    <ligand>
        <name>heme b</name>
        <dbReference type="ChEBI" id="CHEBI:60344"/>
    </ligand>
    <ligandPart>
        <name>Fe</name>
        <dbReference type="ChEBI" id="CHEBI:18248"/>
    </ligandPart>
</feature>
<feature type="binding site" evidence="20">
    <location>
        <position position="241"/>
    </location>
    <ligand>
        <name>Ca(2+)</name>
        <dbReference type="ChEBI" id="CHEBI:29108"/>
        <label>2</label>
    </ligand>
</feature>
<keyword evidence="16" id="KW-0325">Glycoprotein</keyword>
<feature type="binding site" evidence="20">
    <location>
        <position position="249"/>
    </location>
    <ligand>
        <name>Ca(2+)</name>
        <dbReference type="ChEBI" id="CHEBI:29108"/>
        <label>2</label>
    </ligand>
</feature>
<evidence type="ECO:0000256" key="2">
    <source>
        <dbReference type="ARBA" id="ARBA00002322"/>
    </source>
</evidence>
<dbReference type="InterPro" id="IPR019793">
    <property type="entry name" value="Peroxidases_heam-ligand_BS"/>
</dbReference>
<evidence type="ECO:0000256" key="13">
    <source>
        <dbReference type="ARBA" id="ARBA00023002"/>
    </source>
</evidence>
<feature type="domain" description="Plant heme peroxidase family profile" evidence="24">
    <location>
        <begin position="316"/>
        <end position="590"/>
    </location>
</feature>
<evidence type="ECO:0000313" key="26">
    <source>
        <dbReference type="Proteomes" id="UP000836841"/>
    </source>
</evidence>
<name>A0AAU9S346_THLAR</name>
<dbReference type="GO" id="GO:0140825">
    <property type="term" value="F:lactoperoxidase activity"/>
    <property type="evidence" value="ECO:0007669"/>
    <property type="project" value="UniProtKB-EC"/>
</dbReference>
<dbReference type="GO" id="GO:0005773">
    <property type="term" value="C:vacuole"/>
    <property type="evidence" value="ECO:0007669"/>
    <property type="project" value="UniProtKB-SubCell"/>
</dbReference>
<keyword evidence="17" id="KW-0376">Hydrogen peroxide</keyword>
<evidence type="ECO:0000256" key="3">
    <source>
        <dbReference type="ARBA" id="ARBA00004116"/>
    </source>
</evidence>
<dbReference type="GO" id="GO:0020037">
    <property type="term" value="F:heme binding"/>
    <property type="evidence" value="ECO:0007669"/>
    <property type="project" value="InterPro"/>
</dbReference>
<comment type="function">
    <text evidence="2">Removal of H(2)O(2), oxidation of toxic reductants, biosynthesis and degradation of lignin, suberization, auxin catabolism, response to environmental stresses such as wounding, pathogen attack and oxidative stress. These functions might be dependent on each isozyme/isoform in each plant tissue.</text>
</comment>
<feature type="binding site" evidence="19">
    <location>
        <position position="158"/>
    </location>
    <ligand>
        <name>substrate</name>
    </ligand>
</feature>
<keyword evidence="8" id="KW-0575">Peroxidase</keyword>
<evidence type="ECO:0000256" key="19">
    <source>
        <dbReference type="PIRSR" id="PIRSR600823-2"/>
    </source>
</evidence>
<evidence type="ECO:0000256" key="16">
    <source>
        <dbReference type="ARBA" id="ARBA00023180"/>
    </source>
</evidence>
<dbReference type="FunFam" id="1.10.520.10:FF:000006">
    <property type="entry name" value="Peroxidase"/>
    <property type="match status" value="1"/>
</dbReference>
<dbReference type="PROSITE" id="PS00436">
    <property type="entry name" value="PEROXIDASE_2"/>
    <property type="match status" value="1"/>
</dbReference>
<keyword evidence="12 20" id="KW-0106">Calcium</keyword>
<feature type="binding site" evidence="20">
    <location>
        <position position="69"/>
    </location>
    <ligand>
        <name>Ca(2+)</name>
        <dbReference type="ChEBI" id="CHEBI:29108"/>
        <label>1</label>
    </ligand>
</feature>
<dbReference type="InterPro" id="IPR000823">
    <property type="entry name" value="Peroxidase_pln"/>
</dbReference>
<keyword evidence="26" id="KW-1185">Reference proteome</keyword>
<dbReference type="PANTHER" id="PTHR31517">
    <property type="match status" value="1"/>
</dbReference>
<keyword evidence="10 20" id="KW-0479">Metal-binding</keyword>
<dbReference type="GO" id="GO:0042744">
    <property type="term" value="P:hydrogen peroxide catabolic process"/>
    <property type="evidence" value="ECO:0007669"/>
    <property type="project" value="UniProtKB-KW"/>
</dbReference>
<dbReference type="InterPro" id="IPR019794">
    <property type="entry name" value="Peroxidases_AS"/>
</dbReference>
<dbReference type="EMBL" id="OU466859">
    <property type="protein sequence ID" value="CAH2055189.1"/>
    <property type="molecule type" value="Genomic_DNA"/>
</dbReference>
<keyword evidence="13" id="KW-0560">Oxidoreductase</keyword>
<feature type="binding site" evidence="20">
    <location>
        <position position="189"/>
    </location>
    <ligand>
        <name>Ca(2+)</name>
        <dbReference type="ChEBI" id="CHEBI:29108"/>
        <label>2</label>
    </ligand>
</feature>
<dbReference type="Gene3D" id="1.10.520.10">
    <property type="match status" value="2"/>
</dbReference>
<feature type="binding site" evidence="20">
    <location>
        <position position="67"/>
    </location>
    <ligand>
        <name>Ca(2+)</name>
        <dbReference type="ChEBI" id="CHEBI:29108"/>
        <label>1</label>
    </ligand>
</feature>